<evidence type="ECO:0000256" key="3">
    <source>
        <dbReference type="ARBA" id="ARBA00012058"/>
    </source>
</evidence>
<keyword evidence="5 9" id="KW-0964">Secreted</keyword>
<dbReference type="SFLD" id="SFLDS00001">
    <property type="entry name" value="Enolase"/>
    <property type="match status" value="1"/>
</dbReference>
<dbReference type="GO" id="GO:0005576">
    <property type="term" value="C:extracellular region"/>
    <property type="evidence" value="ECO:0007669"/>
    <property type="project" value="UniProtKB-SubCell"/>
</dbReference>
<dbReference type="RefSeq" id="WP_101469041.1">
    <property type="nucleotide sequence ID" value="NZ_PJMW01000003.1"/>
</dbReference>
<evidence type="ECO:0000259" key="13">
    <source>
        <dbReference type="SMART" id="SM01193"/>
    </source>
</evidence>
<dbReference type="SMART" id="SM01193">
    <property type="entry name" value="Enolase_N"/>
    <property type="match status" value="1"/>
</dbReference>
<dbReference type="SMART" id="SM01192">
    <property type="entry name" value="Enolase_C"/>
    <property type="match status" value="1"/>
</dbReference>
<evidence type="ECO:0000256" key="7">
    <source>
        <dbReference type="ARBA" id="ARBA00023152"/>
    </source>
</evidence>
<evidence type="ECO:0000256" key="6">
    <source>
        <dbReference type="ARBA" id="ARBA00022842"/>
    </source>
</evidence>
<feature type="binding site" evidence="9 11">
    <location>
        <position position="290"/>
    </location>
    <ligand>
        <name>Mg(2+)</name>
        <dbReference type="ChEBI" id="CHEBI:18420"/>
    </ligand>
</feature>
<comment type="pathway">
    <text evidence="1 9">Carbohydrate degradation; glycolysis; pyruvate from D-glyceraldehyde 3-phosphate: step 4/5.</text>
</comment>
<dbReference type="PROSITE" id="PS00723">
    <property type="entry name" value="POLYPRENYL_SYNTHASE_1"/>
    <property type="match status" value="1"/>
</dbReference>
<comment type="catalytic activity">
    <reaction evidence="9">
        <text>(2R)-2-phosphoglycerate = phosphoenolpyruvate + H2O</text>
        <dbReference type="Rhea" id="RHEA:10164"/>
        <dbReference type="ChEBI" id="CHEBI:15377"/>
        <dbReference type="ChEBI" id="CHEBI:58289"/>
        <dbReference type="ChEBI" id="CHEBI:58702"/>
        <dbReference type="EC" id="4.2.1.11"/>
    </reaction>
</comment>
<comment type="caution">
    <text evidence="14">The sequence shown here is derived from an EMBL/GenBank/DDBJ whole genome shotgun (WGS) entry which is preliminary data.</text>
</comment>
<accession>A0A2N3V5J6</accession>
<keyword evidence="15" id="KW-1185">Reference proteome</keyword>
<evidence type="ECO:0000256" key="5">
    <source>
        <dbReference type="ARBA" id="ARBA00022525"/>
    </source>
</evidence>
<dbReference type="OrthoDB" id="4577602at2"/>
<keyword evidence="6 9" id="KW-0460">Magnesium</keyword>
<dbReference type="SFLD" id="SFLDG00178">
    <property type="entry name" value="enolase"/>
    <property type="match status" value="1"/>
</dbReference>
<dbReference type="GO" id="GO:0006096">
    <property type="term" value="P:glycolytic process"/>
    <property type="evidence" value="ECO:0007669"/>
    <property type="project" value="UniProtKB-UniRule"/>
</dbReference>
<dbReference type="InterPro" id="IPR020810">
    <property type="entry name" value="Enolase_C"/>
</dbReference>
<feature type="binding site" evidence="9 11">
    <location>
        <position position="316"/>
    </location>
    <ligand>
        <name>Mg(2+)</name>
        <dbReference type="ChEBI" id="CHEBI:18420"/>
    </ligand>
</feature>
<comment type="similarity">
    <text evidence="2 9">Belongs to the enolase family.</text>
</comment>
<dbReference type="Gene3D" id="3.20.20.120">
    <property type="entry name" value="Enolase-like C-terminal domain"/>
    <property type="match status" value="1"/>
</dbReference>
<dbReference type="GO" id="GO:0004634">
    <property type="term" value="F:phosphopyruvate hydratase activity"/>
    <property type="evidence" value="ECO:0007669"/>
    <property type="project" value="UniProtKB-UniRule"/>
</dbReference>
<feature type="binding site" evidence="9">
    <location>
        <position position="165"/>
    </location>
    <ligand>
        <name>(2R)-2-phosphoglycerate</name>
        <dbReference type="ChEBI" id="CHEBI:58289"/>
    </ligand>
</feature>
<feature type="binding site" evidence="9">
    <location>
        <position position="341"/>
    </location>
    <ligand>
        <name>(2R)-2-phosphoglycerate</name>
        <dbReference type="ChEBI" id="CHEBI:58289"/>
    </ligand>
</feature>
<dbReference type="InterPro" id="IPR036849">
    <property type="entry name" value="Enolase-like_C_sf"/>
</dbReference>
<feature type="binding site" evidence="9">
    <location>
        <position position="392"/>
    </location>
    <ligand>
        <name>(2R)-2-phosphoglycerate</name>
        <dbReference type="ChEBI" id="CHEBI:58289"/>
    </ligand>
</feature>
<dbReference type="SUPFAM" id="SSF54826">
    <property type="entry name" value="Enolase N-terminal domain-like"/>
    <property type="match status" value="1"/>
</dbReference>
<dbReference type="PIRSF" id="PIRSF001400">
    <property type="entry name" value="Enolase"/>
    <property type="match status" value="1"/>
</dbReference>
<feature type="domain" description="Enolase N-terminal" evidence="13">
    <location>
        <begin position="6"/>
        <end position="135"/>
    </location>
</feature>
<dbReference type="NCBIfam" id="TIGR01060">
    <property type="entry name" value="eno"/>
    <property type="match status" value="1"/>
</dbReference>
<proteinExistence type="inferred from homology"/>
<feature type="binding site" evidence="9">
    <location>
        <position position="371"/>
    </location>
    <ligand>
        <name>(2R)-2-phosphoglycerate</name>
        <dbReference type="ChEBI" id="CHEBI:58289"/>
    </ligand>
</feature>
<dbReference type="Pfam" id="PF00113">
    <property type="entry name" value="Enolase_C"/>
    <property type="match status" value="1"/>
</dbReference>
<feature type="binding site" evidence="9 11">
    <location>
        <position position="245"/>
    </location>
    <ligand>
        <name>Mg(2+)</name>
        <dbReference type="ChEBI" id="CHEBI:18420"/>
    </ligand>
</feature>
<dbReference type="UniPathway" id="UPA00109">
    <property type="reaction ID" value="UER00187"/>
</dbReference>
<feature type="active site" description="Proton donor" evidence="9 10">
    <location>
        <position position="208"/>
    </location>
</feature>
<dbReference type="InterPro" id="IPR029017">
    <property type="entry name" value="Enolase-like_N"/>
</dbReference>
<keyword evidence="9 11" id="KW-0479">Metal-binding</keyword>
<feature type="active site" description="Proton acceptor" evidence="9 10">
    <location>
        <position position="341"/>
    </location>
</feature>
<evidence type="ECO:0000256" key="8">
    <source>
        <dbReference type="ARBA" id="ARBA00023239"/>
    </source>
</evidence>
<protein>
    <recommendedName>
        <fullName evidence="4 9">Enolase</fullName>
        <ecNumber evidence="3 9">4.2.1.11</ecNumber>
    </recommendedName>
    <alternativeName>
        <fullName evidence="9">2-phospho-D-glycerate hydro-lyase</fullName>
    </alternativeName>
    <alternativeName>
        <fullName evidence="9">2-phosphoglycerate dehydratase</fullName>
    </alternativeName>
</protein>
<evidence type="ECO:0000256" key="10">
    <source>
        <dbReference type="PIRSR" id="PIRSR001400-1"/>
    </source>
</evidence>
<dbReference type="Gene3D" id="3.30.390.10">
    <property type="entry name" value="Enolase-like, N-terminal domain"/>
    <property type="match status" value="1"/>
</dbReference>
<dbReference type="PANTHER" id="PTHR11902">
    <property type="entry name" value="ENOLASE"/>
    <property type="match status" value="1"/>
</dbReference>
<dbReference type="Pfam" id="PF03952">
    <property type="entry name" value="Enolase_N"/>
    <property type="match status" value="1"/>
</dbReference>
<dbReference type="InterPro" id="IPR020811">
    <property type="entry name" value="Enolase_N"/>
</dbReference>
<evidence type="ECO:0000313" key="15">
    <source>
        <dbReference type="Proteomes" id="UP000233766"/>
    </source>
</evidence>
<evidence type="ECO:0000256" key="1">
    <source>
        <dbReference type="ARBA" id="ARBA00005031"/>
    </source>
</evidence>
<evidence type="ECO:0000256" key="4">
    <source>
        <dbReference type="ARBA" id="ARBA00017068"/>
    </source>
</evidence>
<comment type="function">
    <text evidence="9">Catalyzes the reversible conversion of 2-phosphoglycerate (2-PG) into phosphoenolpyruvate (PEP). It is essential for the degradation of carbohydrates via glycolysis.</text>
</comment>
<dbReference type="GO" id="GO:0000287">
    <property type="term" value="F:magnesium ion binding"/>
    <property type="evidence" value="ECO:0007669"/>
    <property type="project" value="UniProtKB-UniRule"/>
</dbReference>
<dbReference type="HAMAP" id="MF_00318">
    <property type="entry name" value="Enolase"/>
    <property type="match status" value="1"/>
</dbReference>
<dbReference type="InterPro" id="IPR033749">
    <property type="entry name" value="Polyprenyl_synt_CS"/>
</dbReference>
<keyword evidence="8 9" id="KW-0456">Lyase</keyword>
<gene>
    <name evidence="9" type="primary">eno</name>
    <name evidence="14" type="ORF">ATK86_7302</name>
</gene>
<comment type="cofactor">
    <cofactor evidence="11">
        <name>Mg(2+)</name>
        <dbReference type="ChEBI" id="CHEBI:18420"/>
    </cofactor>
    <text evidence="11">Mg(2+) is required for catalysis and for stabilizing the dimer.</text>
</comment>
<sequence>MTHTAIREITAWEGLDSRGKPTVGCEVLLDGGARGQAYVPSGASTGRHEARELRDGGTRYAGQGVRRAVSNAVTVLAEAVRGVDALDLRAVDAALRATDATPHLGTVGANAVLAVSVATALAAADAQRIPLYRLVAAAGDAPLLPLPMVNIISGGAHAGRSIDVQDFLAVPVGARSFAEAIEYSARVRRGTAEVLAEQGHSTALVADEGGLGPALPTNRGALDVLVAGIERAGLQPGSDIGIAVDVAATQFLAQDGHYVLAAEGNRRLSAAELVEELAGWCEQYPIISLEDALGEDDWVGWAQATERLGHRQLLGDDFFVTDAERLRRGIRDKAANAVLVKPNQTGTLSDAHTVVRLAHDNGYRTVLSARSGETEDAWLADLALGWRTGQIKVGSTMRSERTAKWNRLLQIEAQLGPDIEYAGAAGISAGSSDRALA</sequence>
<keyword evidence="7 9" id="KW-0324">Glycolysis</keyword>
<dbReference type="GO" id="GO:0009986">
    <property type="term" value="C:cell surface"/>
    <property type="evidence" value="ECO:0007669"/>
    <property type="project" value="UniProtKB-SubCell"/>
</dbReference>
<dbReference type="EMBL" id="PJMW01000003">
    <property type="protein sequence ID" value="PKV76895.1"/>
    <property type="molecule type" value="Genomic_DNA"/>
</dbReference>
<dbReference type="Proteomes" id="UP000233766">
    <property type="component" value="Unassembled WGS sequence"/>
</dbReference>
<organism evidence="14 15">
    <name type="scientific">Nocardia fluminea</name>
    <dbReference type="NCBI Taxonomy" id="134984"/>
    <lineage>
        <taxon>Bacteria</taxon>
        <taxon>Bacillati</taxon>
        <taxon>Actinomycetota</taxon>
        <taxon>Actinomycetes</taxon>
        <taxon>Mycobacteriales</taxon>
        <taxon>Nocardiaceae</taxon>
        <taxon>Nocardia</taxon>
    </lineage>
</organism>
<dbReference type="InterPro" id="IPR000941">
    <property type="entry name" value="Enolase"/>
</dbReference>
<dbReference type="AlphaFoldDB" id="A0A2N3V5J6"/>
<name>A0A2N3V5J6_9NOCA</name>
<evidence type="ECO:0000313" key="14">
    <source>
        <dbReference type="EMBL" id="PKV76895.1"/>
    </source>
</evidence>
<evidence type="ECO:0000256" key="2">
    <source>
        <dbReference type="ARBA" id="ARBA00009604"/>
    </source>
</evidence>
<dbReference type="SUPFAM" id="SSF51604">
    <property type="entry name" value="Enolase C-terminal domain-like"/>
    <property type="match status" value="1"/>
</dbReference>
<reference evidence="14 15" key="1">
    <citation type="submission" date="2017-12" db="EMBL/GenBank/DDBJ databases">
        <title>Sequencing the genomes of 1000 Actinobacteria strains.</title>
        <authorList>
            <person name="Klenk H.-P."/>
        </authorList>
    </citation>
    <scope>NUCLEOTIDE SEQUENCE [LARGE SCALE GENOMIC DNA]</scope>
    <source>
        <strain evidence="14 15">DSM 44489</strain>
    </source>
</reference>
<feature type="binding site" evidence="9">
    <location>
        <position position="370"/>
    </location>
    <ligand>
        <name>(2R)-2-phosphoglycerate</name>
        <dbReference type="ChEBI" id="CHEBI:58289"/>
    </ligand>
</feature>
<keyword evidence="9" id="KW-0963">Cytoplasm</keyword>
<evidence type="ECO:0000256" key="11">
    <source>
        <dbReference type="PIRSR" id="PIRSR001400-3"/>
    </source>
</evidence>
<evidence type="ECO:0000256" key="9">
    <source>
        <dbReference type="HAMAP-Rule" id="MF_00318"/>
    </source>
</evidence>
<dbReference type="PANTHER" id="PTHR11902:SF1">
    <property type="entry name" value="ENOLASE"/>
    <property type="match status" value="1"/>
</dbReference>
<feature type="domain" description="Enolase C-terminal TIM barrel" evidence="12">
    <location>
        <begin position="141"/>
        <end position="429"/>
    </location>
</feature>
<dbReference type="EC" id="4.2.1.11" evidence="3 9"/>
<comment type="subcellular location">
    <subcellularLocation>
        <location evidence="9">Cytoplasm</location>
    </subcellularLocation>
    <subcellularLocation>
        <location evidence="9">Secreted</location>
    </subcellularLocation>
    <subcellularLocation>
        <location evidence="9">Cell surface</location>
    </subcellularLocation>
    <text evidence="9">Fractions of enolase are present in both the cytoplasm and on the cell surface.</text>
</comment>
<dbReference type="SFLD" id="SFLDF00002">
    <property type="entry name" value="enolase"/>
    <property type="match status" value="1"/>
</dbReference>
<evidence type="ECO:0000259" key="12">
    <source>
        <dbReference type="SMART" id="SM01192"/>
    </source>
</evidence>
<comment type="cofactor">
    <cofactor evidence="9">
        <name>Mg(2+)</name>
        <dbReference type="ChEBI" id="CHEBI:18420"/>
    </cofactor>
    <text evidence="9">Binds a second Mg(2+) ion via substrate during catalysis.</text>
</comment>
<dbReference type="GO" id="GO:0000015">
    <property type="term" value="C:phosphopyruvate hydratase complex"/>
    <property type="evidence" value="ECO:0007669"/>
    <property type="project" value="InterPro"/>
</dbReference>
<dbReference type="PRINTS" id="PR00148">
    <property type="entry name" value="ENOLASE"/>
</dbReference>